<dbReference type="InterPro" id="IPR024755">
    <property type="entry name" value="cpYpsA"/>
</dbReference>
<accession>A0A517ZJF1</accession>
<reference evidence="1 2" key="1">
    <citation type="submission" date="2019-02" db="EMBL/GenBank/DDBJ databases">
        <title>Deep-cultivation of Planctomycetes and their phenomic and genomic characterization uncovers novel biology.</title>
        <authorList>
            <person name="Wiegand S."/>
            <person name="Jogler M."/>
            <person name="Boedeker C."/>
            <person name="Pinto D."/>
            <person name="Vollmers J."/>
            <person name="Rivas-Marin E."/>
            <person name="Kohn T."/>
            <person name="Peeters S.H."/>
            <person name="Heuer A."/>
            <person name="Rast P."/>
            <person name="Oberbeckmann S."/>
            <person name="Bunk B."/>
            <person name="Jeske O."/>
            <person name="Meyerdierks A."/>
            <person name="Storesund J.E."/>
            <person name="Kallscheuer N."/>
            <person name="Luecker S."/>
            <person name="Lage O.M."/>
            <person name="Pohl T."/>
            <person name="Merkel B.J."/>
            <person name="Hornburger P."/>
            <person name="Mueller R.-W."/>
            <person name="Bruemmer F."/>
            <person name="Labrenz M."/>
            <person name="Spormann A.M."/>
            <person name="Op den Camp H."/>
            <person name="Overmann J."/>
            <person name="Amann R."/>
            <person name="Jetten M.S.M."/>
            <person name="Mascher T."/>
            <person name="Medema M.H."/>
            <person name="Devos D.P."/>
            <person name="Kaster A.-K."/>
            <person name="Ovreas L."/>
            <person name="Rohde M."/>
            <person name="Galperin M.Y."/>
            <person name="Jogler C."/>
        </authorList>
    </citation>
    <scope>NUCLEOTIDE SEQUENCE [LARGE SCALE GENOMIC DNA]</scope>
    <source>
        <strain evidence="1 2">Mal52</strain>
    </source>
</reference>
<dbReference type="KEGG" id="sdyn:Mal52_10710"/>
<protein>
    <submittedName>
        <fullName evidence="1">Molybdenum carrier</fullName>
    </submittedName>
</protein>
<sequence length="175" mass="18917">MMLVFDRPPLTARHQAAQELILPTTVEKIVSGGQTGVDRAALDMAIVAGIACGGWCPLGRKAEDGPLPLHYPLTETESGDYVVRTEWNVRDSDGTLILAGRPLTGGTALTERLAKRQQRPCRVAFPYSDRDVASVAEWLATNRIRTVNIAGPRESQQPGIYAAAVAFLGQLFSDT</sequence>
<dbReference type="Gene3D" id="3.40.50.450">
    <property type="match status" value="1"/>
</dbReference>
<dbReference type="Pfam" id="PF12694">
    <property type="entry name" value="cpYpsA"/>
    <property type="match status" value="1"/>
</dbReference>
<dbReference type="AlphaFoldDB" id="A0A517ZJF1"/>
<organism evidence="1 2">
    <name type="scientific">Symmachiella dynata</name>
    <dbReference type="NCBI Taxonomy" id="2527995"/>
    <lineage>
        <taxon>Bacteria</taxon>
        <taxon>Pseudomonadati</taxon>
        <taxon>Planctomycetota</taxon>
        <taxon>Planctomycetia</taxon>
        <taxon>Planctomycetales</taxon>
        <taxon>Planctomycetaceae</taxon>
        <taxon>Symmachiella</taxon>
    </lineage>
</organism>
<proteinExistence type="predicted"/>
<dbReference type="EMBL" id="CP036276">
    <property type="protein sequence ID" value="QDU42604.1"/>
    <property type="molecule type" value="Genomic_DNA"/>
</dbReference>
<keyword evidence="2" id="KW-1185">Reference proteome</keyword>
<gene>
    <name evidence="1" type="ORF">Mal52_10710</name>
</gene>
<dbReference type="RefSeq" id="WP_231962530.1">
    <property type="nucleotide sequence ID" value="NZ_CP036276.1"/>
</dbReference>
<name>A0A517ZJF1_9PLAN</name>
<evidence type="ECO:0000313" key="2">
    <source>
        <dbReference type="Proteomes" id="UP000319383"/>
    </source>
</evidence>
<dbReference type="SUPFAM" id="SSF102405">
    <property type="entry name" value="MCP/YpsA-like"/>
    <property type="match status" value="1"/>
</dbReference>
<dbReference type="Proteomes" id="UP000319383">
    <property type="component" value="Chromosome"/>
</dbReference>
<evidence type="ECO:0000313" key="1">
    <source>
        <dbReference type="EMBL" id="QDU42604.1"/>
    </source>
</evidence>